<feature type="domain" description="Solute-binding protein family 5" evidence="2">
    <location>
        <begin position="111"/>
        <end position="429"/>
    </location>
</feature>
<evidence type="ECO:0000256" key="1">
    <source>
        <dbReference type="SAM" id="MobiDB-lite"/>
    </source>
</evidence>
<dbReference type="GO" id="GO:1904680">
    <property type="term" value="F:peptide transmembrane transporter activity"/>
    <property type="evidence" value="ECO:0007669"/>
    <property type="project" value="TreeGrafter"/>
</dbReference>
<evidence type="ECO:0000313" key="4">
    <source>
        <dbReference type="Proteomes" id="UP000199065"/>
    </source>
</evidence>
<feature type="compositionally biased region" description="Low complexity" evidence="1">
    <location>
        <begin position="19"/>
        <end position="36"/>
    </location>
</feature>
<dbReference type="Gene3D" id="3.90.76.10">
    <property type="entry name" value="Dipeptide-binding Protein, Domain 1"/>
    <property type="match status" value="1"/>
</dbReference>
<protein>
    <submittedName>
        <fullName evidence="3">ABC-type transport system, substrate-binding protein</fullName>
    </submittedName>
</protein>
<proteinExistence type="predicted"/>
<sequence>MSGLLVGCAAQPGPPPVETPAETTTTTTSTSTTSVAAPPPTSSESIGIDPIHNGFNPHLIADDSRFTRQLADLLLPSTFHDGLMDTDLLVSAKEIPLDAENNSDPKTKQLVRYEIRPEAQWSDGTPITGADFRYLWTSMISTPGVIDPAGYHLIRDIKTTNGGKVVDVTFSRPLAAWRELFTHLLPSHLFPPGTEPFNKALGATVPASAGRYMVNKIDRQRGIIVLNRNDRFWGQDPALIDHLEFREIRNVTQSANLLRSGQLSCLNITPAETTTLALGLVPDTQVSVVEEPRRLELVFSTISPYFRTLANRQEFARAVDIELVAKIAAGRSSDLAIGPNEYQPDAELPTLRPLAGSADPYEPEGPQVLERPIRIAVDPTDDQAATAAQVVVDQLRAKGLNIEVLHTDFENIVSQALPEKEADAVISWLPLSNSPIHAASRYGCLDGPYDPRSSNLSGYCAVDAELRLRALLAGESGAAEWMQNLEAEERLTMPILQETRVRTSTDHPYCE</sequence>
<keyword evidence="4" id="KW-1185">Reference proteome</keyword>
<accession>A0A1I2RX29</accession>
<dbReference type="SUPFAM" id="SSF53850">
    <property type="entry name" value="Periplasmic binding protein-like II"/>
    <property type="match status" value="1"/>
</dbReference>
<dbReference type="AlphaFoldDB" id="A0A1I2RX29"/>
<dbReference type="Proteomes" id="UP000199065">
    <property type="component" value="Unassembled WGS sequence"/>
</dbReference>
<evidence type="ECO:0000259" key="2">
    <source>
        <dbReference type="Pfam" id="PF00496"/>
    </source>
</evidence>
<evidence type="ECO:0000313" key="3">
    <source>
        <dbReference type="EMBL" id="SFG44049.1"/>
    </source>
</evidence>
<dbReference type="CDD" id="cd08501">
    <property type="entry name" value="PBP2_Lpqw"/>
    <property type="match status" value="1"/>
</dbReference>
<reference evidence="3 4" key="1">
    <citation type="submission" date="2016-10" db="EMBL/GenBank/DDBJ databases">
        <authorList>
            <person name="de Groot N.N."/>
        </authorList>
    </citation>
    <scope>NUCLEOTIDE SEQUENCE [LARGE SCALE GENOMIC DNA]</scope>
    <source>
        <strain>J11</strain>
        <strain evidence="4">PG 39</strain>
    </source>
</reference>
<dbReference type="PANTHER" id="PTHR30290">
    <property type="entry name" value="PERIPLASMIC BINDING COMPONENT OF ABC TRANSPORTER"/>
    <property type="match status" value="1"/>
</dbReference>
<name>A0A1I2RX29_9CORY</name>
<dbReference type="EMBL" id="FOPJ01000004">
    <property type="protein sequence ID" value="SFG44049.1"/>
    <property type="molecule type" value="Genomic_DNA"/>
</dbReference>
<gene>
    <name evidence="3" type="ORF">SAMN05660282_00897</name>
</gene>
<dbReference type="GO" id="GO:0015833">
    <property type="term" value="P:peptide transport"/>
    <property type="evidence" value="ECO:0007669"/>
    <property type="project" value="TreeGrafter"/>
</dbReference>
<dbReference type="Gene3D" id="3.40.190.10">
    <property type="entry name" value="Periplasmic binding protein-like II"/>
    <property type="match status" value="1"/>
</dbReference>
<dbReference type="Gene3D" id="3.10.105.10">
    <property type="entry name" value="Dipeptide-binding Protein, Domain 3"/>
    <property type="match status" value="1"/>
</dbReference>
<dbReference type="PANTHER" id="PTHR30290:SF65">
    <property type="entry name" value="MONOACYL PHOSPHATIDYLINOSITOL TETRAMANNOSIDE-BINDING PROTEIN LPQW-RELATED"/>
    <property type="match status" value="1"/>
</dbReference>
<feature type="region of interest" description="Disordered" evidence="1">
    <location>
        <begin position="1"/>
        <end position="50"/>
    </location>
</feature>
<dbReference type="InterPro" id="IPR039424">
    <property type="entry name" value="SBP_5"/>
</dbReference>
<dbReference type="STRING" id="185761.SAMN05660282_00897"/>
<dbReference type="Pfam" id="PF00496">
    <property type="entry name" value="SBP_bac_5"/>
    <property type="match status" value="1"/>
</dbReference>
<organism evidence="3 4">
    <name type="scientific">Corynebacterium spheniscorum</name>
    <dbReference type="NCBI Taxonomy" id="185761"/>
    <lineage>
        <taxon>Bacteria</taxon>
        <taxon>Bacillati</taxon>
        <taxon>Actinomycetota</taxon>
        <taxon>Actinomycetes</taxon>
        <taxon>Mycobacteriales</taxon>
        <taxon>Corynebacteriaceae</taxon>
        <taxon>Corynebacterium</taxon>
    </lineage>
</organism>
<dbReference type="InterPro" id="IPR000914">
    <property type="entry name" value="SBP_5_dom"/>
</dbReference>